<feature type="transmembrane region" description="Helical" evidence="1">
    <location>
        <begin position="132"/>
        <end position="154"/>
    </location>
</feature>
<dbReference type="AlphaFoldDB" id="A0A5U1KR73"/>
<keyword evidence="1" id="KW-0812">Transmembrane</keyword>
<name>A0A5U1KR73_SALER</name>
<feature type="transmembrane region" description="Helical" evidence="1">
    <location>
        <begin position="20"/>
        <end position="39"/>
    </location>
</feature>
<evidence type="ECO:0000256" key="1">
    <source>
        <dbReference type="SAM" id="Phobius"/>
    </source>
</evidence>
<sequence length="266" mass="30817">MNESSGNKIVSFFKKHDMALYFIIPFLLIIISQIMRVIVSEDVLNNHELIKFLVIEMPLMAGVMFLMFLAITAIWHFALYLLSAMIKSKRFYIQIIPIISFVSFLLAATIATNEINQVKPEDILTSPYFYTLFFIYTVGLWVSSCFLCVSSVIADEIKGMNIKSKFVLRLKKSGKGKDIILALLLIMLTTICVSLWLALNIEDLIYYRYTYIAFPFILILASVVMLLFEICSGLFSDDKVENLKRMKNKKLNKRKKRLLKREKERT</sequence>
<comment type="caution">
    <text evidence="2">The sequence shown here is derived from an EMBL/GenBank/DDBJ whole genome shotgun (WGS) entry which is preliminary data.</text>
</comment>
<feature type="transmembrane region" description="Helical" evidence="1">
    <location>
        <begin position="179"/>
        <end position="199"/>
    </location>
</feature>
<keyword evidence="1" id="KW-1133">Transmembrane helix</keyword>
<feature type="transmembrane region" description="Helical" evidence="1">
    <location>
        <begin position="59"/>
        <end position="82"/>
    </location>
</feature>
<keyword evidence="1" id="KW-0472">Membrane</keyword>
<feature type="transmembrane region" description="Helical" evidence="1">
    <location>
        <begin position="91"/>
        <end position="112"/>
    </location>
</feature>
<organism evidence="2">
    <name type="scientific">Salmonella enterica</name>
    <name type="common">Salmonella choleraesuis</name>
    <dbReference type="NCBI Taxonomy" id="28901"/>
    <lineage>
        <taxon>Bacteria</taxon>
        <taxon>Pseudomonadati</taxon>
        <taxon>Pseudomonadota</taxon>
        <taxon>Gammaproteobacteria</taxon>
        <taxon>Enterobacterales</taxon>
        <taxon>Enterobacteriaceae</taxon>
        <taxon>Salmonella</taxon>
    </lineage>
</organism>
<accession>A0A5U1KR73</accession>
<feature type="transmembrane region" description="Helical" evidence="1">
    <location>
        <begin position="211"/>
        <end position="235"/>
    </location>
</feature>
<dbReference type="EMBL" id="AAGJMH010000034">
    <property type="protein sequence ID" value="EBO7435159.1"/>
    <property type="molecule type" value="Genomic_DNA"/>
</dbReference>
<proteinExistence type="predicted"/>
<evidence type="ECO:0000313" key="2">
    <source>
        <dbReference type="EMBL" id="EBO7435159.1"/>
    </source>
</evidence>
<reference evidence="2" key="1">
    <citation type="submission" date="2018-08" db="EMBL/GenBank/DDBJ databases">
        <authorList>
            <consortium name="PulseNet: The National Subtyping Network for Foodborne Disease Surveillance"/>
            <person name="Tarr C.L."/>
            <person name="Trees E."/>
            <person name="Katz L.S."/>
            <person name="Carleton-Romer H.A."/>
            <person name="Stroika S."/>
            <person name="Kucerova Z."/>
            <person name="Roache K.F."/>
            <person name="Sabol A.L."/>
            <person name="Besser J."/>
            <person name="Gerner-Smidt P."/>
        </authorList>
    </citation>
    <scope>NUCLEOTIDE SEQUENCE</scope>
    <source>
        <strain evidence="2">PNUSAS046152</strain>
    </source>
</reference>
<protein>
    <submittedName>
        <fullName evidence="2">Uncharacterized protein</fullName>
    </submittedName>
</protein>
<gene>
    <name evidence="2" type="ORF">D0U91_22915</name>
</gene>